<proteinExistence type="predicted"/>
<comment type="caution">
    <text evidence="1">The sequence shown here is derived from an EMBL/GenBank/DDBJ whole genome shotgun (WGS) entry which is preliminary data.</text>
</comment>
<evidence type="ECO:0000313" key="2">
    <source>
        <dbReference type="Proteomes" id="UP001163828"/>
    </source>
</evidence>
<organism evidence="1 2">
    <name type="scientific">Lentinula boryana</name>
    <dbReference type="NCBI Taxonomy" id="40481"/>
    <lineage>
        <taxon>Eukaryota</taxon>
        <taxon>Fungi</taxon>
        <taxon>Dikarya</taxon>
        <taxon>Basidiomycota</taxon>
        <taxon>Agaricomycotina</taxon>
        <taxon>Agaricomycetes</taxon>
        <taxon>Agaricomycetidae</taxon>
        <taxon>Agaricales</taxon>
        <taxon>Marasmiineae</taxon>
        <taxon>Omphalotaceae</taxon>
        <taxon>Lentinula</taxon>
    </lineage>
</organism>
<accession>A0ABQ8QLQ3</accession>
<evidence type="ECO:0008006" key="3">
    <source>
        <dbReference type="Google" id="ProtNLM"/>
    </source>
</evidence>
<sequence length="552" mass="63807">MGADGYRVYRYQGLFFSYFTNHESYPESLGVILAREIPPETTQFEAYVASKKAELQQLLDSESPKDTEGSEGSESGAFTICDGVGEFADYIFRFEISETPPTDGLYNYEIDLDNYIFYFKGEPLFDLRNMLYGDDFLSNIRKDPSELPEKHRYKIPLPPPVDSSILDAYKNLGAHCAETHTVLGVGSQMGRIENTRMKIMELCVLASAYLLDNSYGLGINAILSEYVSARIIRRIHNICDLFSGPLIFDNDINCLDWELRNRNYLRPPSYDVVSFYWLAEESFCMLAVPRIDTEDTLQAAIVKLSRKVAGYFEDKECKTSTFYGAILSIFDVCVVRFVVIEHNGERKYQVQRHTPSLRFLPLSRPSKLYTPGIEALSRLGHIIYKDFLQQKLITERKEQHEFWSESKLLPSEICLNIAQYLPYKLVTSLASVSLQWANVAVEVLQQPYFIIRDEYWRMGRPLPRVFTCYWFRVIPTARENLSPEGYVDPLSFQALDNSGQNVTMYLTTDVFSELDRLEDTINLGSGLDLFNYHEMYRCRIKVYLRRRKDRSS</sequence>
<gene>
    <name evidence="1" type="ORF">F5050DRAFT_1805103</name>
</gene>
<keyword evidence="2" id="KW-1185">Reference proteome</keyword>
<dbReference type="SUPFAM" id="SSF81383">
    <property type="entry name" value="F-box domain"/>
    <property type="match status" value="1"/>
</dbReference>
<dbReference type="EMBL" id="MU790540">
    <property type="protein sequence ID" value="KAJ3999368.1"/>
    <property type="molecule type" value="Genomic_DNA"/>
</dbReference>
<reference evidence="1" key="1">
    <citation type="submission" date="2022-08" db="EMBL/GenBank/DDBJ databases">
        <authorList>
            <consortium name="DOE Joint Genome Institute"/>
            <person name="Min B."/>
            <person name="Riley R."/>
            <person name="Sierra-Patev S."/>
            <person name="Naranjo-Ortiz M."/>
            <person name="Looney B."/>
            <person name="Konkel Z."/>
            <person name="Slot J.C."/>
            <person name="Sakamoto Y."/>
            <person name="Steenwyk J.L."/>
            <person name="Rokas A."/>
            <person name="Carro J."/>
            <person name="Camarero S."/>
            <person name="Ferreira P."/>
            <person name="Molpeceres G."/>
            <person name="Ruiz-Duenas F.J."/>
            <person name="Serrano A."/>
            <person name="Henrissat B."/>
            <person name="Drula E."/>
            <person name="Hughes K.W."/>
            <person name="Mata J.L."/>
            <person name="Ishikawa N.K."/>
            <person name="Vargas-Isla R."/>
            <person name="Ushijima S."/>
            <person name="Smith C.A."/>
            <person name="Ahrendt S."/>
            <person name="Andreopoulos W."/>
            <person name="He G."/>
            <person name="Labutti K."/>
            <person name="Lipzen A."/>
            <person name="Ng V."/>
            <person name="Sandor L."/>
            <person name="Barry K."/>
            <person name="Martinez A.T."/>
            <person name="Xiao Y."/>
            <person name="Gibbons J.G."/>
            <person name="Terashima K."/>
            <person name="Hibbett D.S."/>
            <person name="Grigoriev I.V."/>
        </authorList>
    </citation>
    <scope>NUCLEOTIDE SEQUENCE</scope>
    <source>
        <strain evidence="1">TFB10827</strain>
    </source>
</reference>
<dbReference type="InterPro" id="IPR036047">
    <property type="entry name" value="F-box-like_dom_sf"/>
</dbReference>
<evidence type="ECO:0000313" key="1">
    <source>
        <dbReference type="EMBL" id="KAJ3999368.1"/>
    </source>
</evidence>
<name>A0ABQ8QLQ3_9AGAR</name>
<dbReference type="Proteomes" id="UP001163828">
    <property type="component" value="Unassembled WGS sequence"/>
</dbReference>
<protein>
    <recommendedName>
        <fullName evidence="3">F-box domain-containing protein</fullName>
    </recommendedName>
</protein>